<sequence length="21" mass="2554">MIHPDMPQRFKCHEPKVLTVF</sequence>
<dbReference type="EMBL" id="GBRH01252598">
    <property type="protein sequence ID" value="JAD45297.1"/>
    <property type="molecule type" value="Transcribed_RNA"/>
</dbReference>
<reference evidence="1" key="1">
    <citation type="submission" date="2014-09" db="EMBL/GenBank/DDBJ databases">
        <authorList>
            <person name="Magalhaes I.L.F."/>
            <person name="Oliveira U."/>
            <person name="Santos F.R."/>
            <person name="Vidigal T.H.D.A."/>
            <person name="Brescovit A.D."/>
            <person name="Santos A.J."/>
        </authorList>
    </citation>
    <scope>NUCLEOTIDE SEQUENCE</scope>
    <source>
        <tissue evidence="1">Shoot tissue taken approximately 20 cm above the soil surface</tissue>
    </source>
</reference>
<organism evidence="1">
    <name type="scientific">Arundo donax</name>
    <name type="common">Giant reed</name>
    <name type="synonym">Donax arundinaceus</name>
    <dbReference type="NCBI Taxonomy" id="35708"/>
    <lineage>
        <taxon>Eukaryota</taxon>
        <taxon>Viridiplantae</taxon>
        <taxon>Streptophyta</taxon>
        <taxon>Embryophyta</taxon>
        <taxon>Tracheophyta</taxon>
        <taxon>Spermatophyta</taxon>
        <taxon>Magnoliopsida</taxon>
        <taxon>Liliopsida</taxon>
        <taxon>Poales</taxon>
        <taxon>Poaceae</taxon>
        <taxon>PACMAD clade</taxon>
        <taxon>Arundinoideae</taxon>
        <taxon>Arundineae</taxon>
        <taxon>Arundo</taxon>
    </lineage>
</organism>
<accession>A0A0A9ADX0</accession>
<dbReference type="AlphaFoldDB" id="A0A0A9ADX0"/>
<proteinExistence type="predicted"/>
<reference evidence="1" key="2">
    <citation type="journal article" date="2015" name="Data Brief">
        <title>Shoot transcriptome of the giant reed, Arundo donax.</title>
        <authorList>
            <person name="Barrero R.A."/>
            <person name="Guerrero F.D."/>
            <person name="Moolhuijzen P."/>
            <person name="Goolsby J.A."/>
            <person name="Tidwell J."/>
            <person name="Bellgard S.E."/>
            <person name="Bellgard M.I."/>
        </authorList>
    </citation>
    <scope>NUCLEOTIDE SEQUENCE</scope>
    <source>
        <tissue evidence="1">Shoot tissue taken approximately 20 cm above the soil surface</tissue>
    </source>
</reference>
<evidence type="ECO:0000313" key="1">
    <source>
        <dbReference type="EMBL" id="JAD45297.1"/>
    </source>
</evidence>
<name>A0A0A9ADX0_ARUDO</name>
<protein>
    <submittedName>
        <fullName evidence="1">Uncharacterized protein</fullName>
    </submittedName>
</protein>